<dbReference type="SUPFAM" id="SSF53300">
    <property type="entry name" value="vWA-like"/>
    <property type="match status" value="1"/>
</dbReference>
<accession>A0A4Q7YR65</accession>
<name>A0A4Q7YR65_9BACT</name>
<dbReference type="AlphaFoldDB" id="A0A4Q7YR65"/>
<protein>
    <submittedName>
        <fullName evidence="1">VWFA-related protein</fullName>
    </submittedName>
</protein>
<gene>
    <name evidence="1" type="ORF">BDD14_1616</name>
</gene>
<reference evidence="1 2" key="1">
    <citation type="submission" date="2019-02" db="EMBL/GenBank/DDBJ databases">
        <title>Genomic Encyclopedia of Archaeal and Bacterial Type Strains, Phase II (KMG-II): from individual species to whole genera.</title>
        <authorList>
            <person name="Goeker M."/>
        </authorList>
    </citation>
    <scope>NUCLEOTIDE SEQUENCE [LARGE SCALE GENOMIC DNA]</scope>
    <source>
        <strain evidence="1 2">DSM 18101</strain>
    </source>
</reference>
<dbReference type="EMBL" id="SHKW01000001">
    <property type="protein sequence ID" value="RZU40177.1"/>
    <property type="molecule type" value="Genomic_DNA"/>
</dbReference>
<proteinExistence type="predicted"/>
<dbReference type="InterPro" id="IPR036465">
    <property type="entry name" value="vWFA_dom_sf"/>
</dbReference>
<organism evidence="1 2">
    <name type="scientific">Edaphobacter modestus</name>
    <dbReference type="NCBI Taxonomy" id="388466"/>
    <lineage>
        <taxon>Bacteria</taxon>
        <taxon>Pseudomonadati</taxon>
        <taxon>Acidobacteriota</taxon>
        <taxon>Terriglobia</taxon>
        <taxon>Terriglobales</taxon>
        <taxon>Acidobacteriaceae</taxon>
        <taxon>Edaphobacter</taxon>
    </lineage>
</organism>
<evidence type="ECO:0000313" key="2">
    <source>
        <dbReference type="Proteomes" id="UP000292958"/>
    </source>
</evidence>
<dbReference type="InterPro" id="IPR017802">
    <property type="entry name" value="VWFA-rel_acidobac-type"/>
</dbReference>
<evidence type="ECO:0000313" key="1">
    <source>
        <dbReference type="EMBL" id="RZU40177.1"/>
    </source>
</evidence>
<keyword evidence="2" id="KW-1185">Reference proteome</keyword>
<dbReference type="Proteomes" id="UP000292958">
    <property type="component" value="Unassembled WGS sequence"/>
</dbReference>
<dbReference type="Gene3D" id="3.40.50.410">
    <property type="entry name" value="von Willebrand factor, type A domain"/>
    <property type="match status" value="1"/>
</dbReference>
<sequence>MRGVVLFFGMSLALCTARGQSGFEKGATIPTIRTTTNLVIAPVVVRSKAGKIIRGLRPDDFVLTDNGVEQKLFADEVTKQHLAIVVIIQTGAGAPRGFQNYRTFGSMLEVTANRATRKVALITFDSQPRQIWNFPPRTDGLEYAFEHLDSGDPGAAIIDAVNSGIDLLQQQPPTLGRVILILSQAQDSGSSTPPAAIIQRLGENNVAVYSVTFPTESPAASESLNTCSAHEGQAPGGVTSASMPSVDILKRICQETATQLAKLSGGEHVRIENKDDLIGSLSLLREGFSNSVLLSFHPEPNTVGFHAISVTTRSSSSHFVVSSRSSYWVPKQALFR</sequence>
<dbReference type="CDD" id="cd00198">
    <property type="entry name" value="vWFA"/>
    <property type="match status" value="1"/>
</dbReference>
<comment type="caution">
    <text evidence="1">The sequence shown here is derived from an EMBL/GenBank/DDBJ whole genome shotgun (WGS) entry which is preliminary data.</text>
</comment>
<dbReference type="NCBIfam" id="TIGR03436">
    <property type="entry name" value="acidobact_VWFA"/>
    <property type="match status" value="1"/>
</dbReference>
<dbReference type="OrthoDB" id="106674at2"/>